<dbReference type="AlphaFoldDB" id="A0AAC9WI17"/>
<sequence length="103" mass="11438">MRIKKGDTVVVIAGKDKSKVGKVLQVLPKVNRVIVEGVNMVTKHQKPNPRTQQGGIIRHEAPIHASNVMFFEKKANQGVRVGYKLLQNGEKVRISKKTGEVLD</sequence>
<evidence type="ECO:0000256" key="4">
    <source>
        <dbReference type="ARBA" id="ARBA00022730"/>
    </source>
</evidence>
<keyword evidence="4 10" id="KW-0699">rRNA-binding</keyword>
<dbReference type="InterPro" id="IPR008991">
    <property type="entry name" value="Translation_prot_SH3-like_sf"/>
</dbReference>
<reference evidence="12 14" key="1">
    <citation type="submission" date="2016-10" db="EMBL/GenBank/DDBJ databases">
        <title>Complete Genome Sequence of Acetogen Clostridium formicoaceticum ATCC 27076.</title>
        <authorList>
            <person name="Bao T."/>
            <person name="Cheng C."/>
            <person name="Zhao J."/>
            <person name="Yang S.-T."/>
            <person name="Wang J."/>
            <person name="Wang M."/>
        </authorList>
    </citation>
    <scope>NUCLEOTIDE SEQUENCE [LARGE SCALE GENOMIC DNA]</scope>
    <source>
        <strain evidence="12 14">ATCC 27076</strain>
    </source>
</reference>
<dbReference type="GO" id="GO:0005840">
    <property type="term" value="C:ribosome"/>
    <property type="evidence" value="ECO:0007669"/>
    <property type="project" value="UniProtKB-KW"/>
</dbReference>
<keyword evidence="14" id="KW-1185">Reference proteome</keyword>
<dbReference type="FunFam" id="2.30.30.30:FF:000004">
    <property type="entry name" value="50S ribosomal protein L24"/>
    <property type="match status" value="1"/>
</dbReference>
<reference evidence="13 15" key="2">
    <citation type="submission" date="2017-03" db="EMBL/GenBank/DDBJ databases">
        <title>Complete sequence of Clostridium formicaceticum DSM 92.</title>
        <authorList>
            <person name="Poehlein A."/>
            <person name="Karl M."/>
            <person name="Bengelsdorf F.R."/>
            <person name="Duerre P."/>
            <person name="Daniel R."/>
        </authorList>
    </citation>
    <scope>NUCLEOTIDE SEQUENCE [LARGE SCALE GENOMIC DNA]</scope>
    <source>
        <strain evidence="13 15">DSM 92</strain>
    </source>
</reference>
<keyword evidence="5 10" id="KW-0694">RNA-binding</keyword>
<evidence type="ECO:0000256" key="7">
    <source>
        <dbReference type="ARBA" id="ARBA00023274"/>
    </source>
</evidence>
<evidence type="ECO:0000256" key="9">
    <source>
        <dbReference type="ARBA" id="ARBA00058688"/>
    </source>
</evidence>
<evidence type="ECO:0000313" key="15">
    <source>
        <dbReference type="Proteomes" id="UP000192478"/>
    </source>
</evidence>
<dbReference type="CDD" id="cd06089">
    <property type="entry name" value="KOW_RPL26"/>
    <property type="match status" value="1"/>
</dbReference>
<protein>
    <recommendedName>
        <fullName evidence="8 10">Large ribosomal subunit protein uL24</fullName>
    </recommendedName>
</protein>
<keyword evidence="6 10" id="KW-0689">Ribosomal protein</keyword>
<proteinExistence type="inferred from homology"/>
<evidence type="ECO:0000256" key="5">
    <source>
        <dbReference type="ARBA" id="ARBA00022884"/>
    </source>
</evidence>
<dbReference type="InterPro" id="IPR003256">
    <property type="entry name" value="Ribosomal_uL24"/>
</dbReference>
<evidence type="ECO:0000256" key="3">
    <source>
        <dbReference type="ARBA" id="ARBA00011838"/>
    </source>
</evidence>
<dbReference type="Proteomes" id="UP000192478">
    <property type="component" value="Chromosome"/>
</dbReference>
<dbReference type="EMBL" id="CP020559">
    <property type="protein sequence ID" value="ARE89518.1"/>
    <property type="molecule type" value="Genomic_DNA"/>
</dbReference>
<accession>A0AAC9WI17</accession>
<dbReference type="InterPro" id="IPR014722">
    <property type="entry name" value="Rib_uL2_dom2"/>
</dbReference>
<comment type="function">
    <text evidence="9 10">One of the proteins that surrounds the polypeptide exit tunnel on the outside of the subunit.</text>
</comment>
<dbReference type="Pfam" id="PF00467">
    <property type="entry name" value="KOW"/>
    <property type="match status" value="1"/>
</dbReference>
<dbReference type="SUPFAM" id="SSF50104">
    <property type="entry name" value="Translation proteins SH3-like domain"/>
    <property type="match status" value="1"/>
</dbReference>
<evidence type="ECO:0000256" key="10">
    <source>
        <dbReference type="HAMAP-Rule" id="MF_01326"/>
    </source>
</evidence>
<evidence type="ECO:0000256" key="2">
    <source>
        <dbReference type="ARBA" id="ARBA00010618"/>
    </source>
</evidence>
<keyword evidence="7 10" id="KW-0687">Ribonucleoprotein</keyword>
<dbReference type="HAMAP" id="MF_01326_B">
    <property type="entry name" value="Ribosomal_uL24_B"/>
    <property type="match status" value="1"/>
</dbReference>
<dbReference type="GO" id="GO:0006412">
    <property type="term" value="P:translation"/>
    <property type="evidence" value="ECO:0007669"/>
    <property type="project" value="UniProtKB-UniRule"/>
</dbReference>
<dbReference type="SMART" id="SM00739">
    <property type="entry name" value="KOW"/>
    <property type="match status" value="1"/>
</dbReference>
<dbReference type="InterPro" id="IPR041988">
    <property type="entry name" value="Ribosomal_uL24_KOW"/>
</dbReference>
<evidence type="ECO:0000259" key="11">
    <source>
        <dbReference type="SMART" id="SM00739"/>
    </source>
</evidence>
<organism evidence="13 15">
    <name type="scientific">Clostridium formicaceticum</name>
    <dbReference type="NCBI Taxonomy" id="1497"/>
    <lineage>
        <taxon>Bacteria</taxon>
        <taxon>Bacillati</taxon>
        <taxon>Bacillota</taxon>
        <taxon>Clostridia</taxon>
        <taxon>Eubacteriales</taxon>
        <taxon>Clostridiaceae</taxon>
        <taxon>Clostridium</taxon>
    </lineage>
</organism>
<dbReference type="KEGG" id="cfm:BJL90_03765"/>
<evidence type="ECO:0000313" key="12">
    <source>
        <dbReference type="EMBL" id="AOY75094.1"/>
    </source>
</evidence>
<comment type="function">
    <text evidence="1 10">One of two assembly initiator proteins, it binds directly to the 5'-end of the 23S rRNA, where it nucleates assembly of the 50S subunit.</text>
</comment>
<dbReference type="RefSeq" id="WP_070964278.1">
    <property type="nucleotide sequence ID" value="NZ_CP017603.1"/>
</dbReference>
<dbReference type="PANTHER" id="PTHR12903">
    <property type="entry name" value="MITOCHONDRIAL RIBOSOMAL PROTEIN L24"/>
    <property type="match status" value="1"/>
</dbReference>
<dbReference type="InterPro" id="IPR057264">
    <property type="entry name" value="Ribosomal_uL24_C"/>
</dbReference>
<dbReference type="EMBL" id="CP017603">
    <property type="protein sequence ID" value="AOY75094.1"/>
    <property type="molecule type" value="Genomic_DNA"/>
</dbReference>
<dbReference type="NCBIfam" id="TIGR01079">
    <property type="entry name" value="rplX_bact"/>
    <property type="match status" value="1"/>
</dbReference>
<comment type="similarity">
    <text evidence="2 10">Belongs to the universal ribosomal protein uL24 family.</text>
</comment>
<dbReference type="Pfam" id="PF17136">
    <property type="entry name" value="ribosomal_L24"/>
    <property type="match status" value="1"/>
</dbReference>
<dbReference type="InterPro" id="IPR005824">
    <property type="entry name" value="KOW"/>
</dbReference>
<gene>
    <name evidence="10 13" type="primary">rplX</name>
    <name evidence="12" type="ORF">BJL90_03765</name>
    <name evidence="13" type="ORF">CLFO_39960</name>
</gene>
<evidence type="ECO:0000313" key="14">
    <source>
        <dbReference type="Proteomes" id="UP000177894"/>
    </source>
</evidence>
<name>A0AAC9WI17_9CLOT</name>
<dbReference type="GO" id="GO:0019843">
    <property type="term" value="F:rRNA binding"/>
    <property type="evidence" value="ECO:0007669"/>
    <property type="project" value="UniProtKB-UniRule"/>
</dbReference>
<dbReference type="GO" id="GO:0003735">
    <property type="term" value="F:structural constituent of ribosome"/>
    <property type="evidence" value="ECO:0007669"/>
    <property type="project" value="InterPro"/>
</dbReference>
<evidence type="ECO:0000313" key="13">
    <source>
        <dbReference type="EMBL" id="ARE89518.1"/>
    </source>
</evidence>
<evidence type="ECO:0000256" key="8">
    <source>
        <dbReference type="ARBA" id="ARBA00035206"/>
    </source>
</evidence>
<evidence type="ECO:0000256" key="1">
    <source>
        <dbReference type="ARBA" id="ARBA00004072"/>
    </source>
</evidence>
<comment type="subunit">
    <text evidence="3 10">Part of the 50S ribosomal subunit.</text>
</comment>
<dbReference type="GO" id="GO:1990904">
    <property type="term" value="C:ribonucleoprotein complex"/>
    <property type="evidence" value="ECO:0007669"/>
    <property type="project" value="UniProtKB-KW"/>
</dbReference>
<evidence type="ECO:0000256" key="6">
    <source>
        <dbReference type="ARBA" id="ARBA00022980"/>
    </source>
</evidence>
<dbReference type="Gene3D" id="2.30.30.30">
    <property type="match status" value="1"/>
</dbReference>
<feature type="domain" description="KOW" evidence="11">
    <location>
        <begin position="2"/>
        <end position="29"/>
    </location>
</feature>
<dbReference type="Proteomes" id="UP000177894">
    <property type="component" value="Chromosome"/>
</dbReference>